<evidence type="ECO:0000313" key="2">
    <source>
        <dbReference type="Proteomes" id="UP001482620"/>
    </source>
</evidence>
<keyword evidence="2" id="KW-1185">Reference proteome</keyword>
<dbReference type="Proteomes" id="UP001482620">
    <property type="component" value="Unassembled WGS sequence"/>
</dbReference>
<feature type="non-terminal residue" evidence="1">
    <location>
        <position position="1"/>
    </location>
</feature>
<evidence type="ECO:0000313" key="1">
    <source>
        <dbReference type="EMBL" id="MEQ2226882.1"/>
    </source>
</evidence>
<protein>
    <submittedName>
        <fullName evidence="1">Uncharacterized protein</fullName>
    </submittedName>
</protein>
<sequence length="114" mass="12805">CVALMVLPQQMMEEEITLSTTEDMQDHAANTKRHKLPQEVQSVLYLLVNGFMAASPLQPAVQTNTEVFIILQHLHFFSNDGNSVAPIPVSLKIYNHLIHVQDEMIVATPFHKAV</sequence>
<proteinExistence type="predicted"/>
<name>A0ABV0T5N5_9TELE</name>
<reference evidence="1 2" key="1">
    <citation type="submission" date="2021-06" db="EMBL/GenBank/DDBJ databases">
        <authorList>
            <person name="Palmer J.M."/>
        </authorList>
    </citation>
    <scope>NUCLEOTIDE SEQUENCE [LARGE SCALE GENOMIC DNA]</scope>
    <source>
        <strain evidence="2">if_2019</strain>
        <tissue evidence="1">Muscle</tissue>
    </source>
</reference>
<gene>
    <name evidence="1" type="ORF">ILYODFUR_031869</name>
</gene>
<organism evidence="1 2">
    <name type="scientific">Ilyodon furcidens</name>
    <name type="common">goldbreast splitfin</name>
    <dbReference type="NCBI Taxonomy" id="33524"/>
    <lineage>
        <taxon>Eukaryota</taxon>
        <taxon>Metazoa</taxon>
        <taxon>Chordata</taxon>
        <taxon>Craniata</taxon>
        <taxon>Vertebrata</taxon>
        <taxon>Euteleostomi</taxon>
        <taxon>Actinopterygii</taxon>
        <taxon>Neopterygii</taxon>
        <taxon>Teleostei</taxon>
        <taxon>Neoteleostei</taxon>
        <taxon>Acanthomorphata</taxon>
        <taxon>Ovalentaria</taxon>
        <taxon>Atherinomorphae</taxon>
        <taxon>Cyprinodontiformes</taxon>
        <taxon>Goodeidae</taxon>
        <taxon>Ilyodon</taxon>
    </lineage>
</organism>
<dbReference type="EMBL" id="JAHRIQ010016622">
    <property type="protein sequence ID" value="MEQ2226882.1"/>
    <property type="molecule type" value="Genomic_DNA"/>
</dbReference>
<comment type="caution">
    <text evidence="1">The sequence shown here is derived from an EMBL/GenBank/DDBJ whole genome shotgun (WGS) entry which is preliminary data.</text>
</comment>
<accession>A0ABV0T5N5</accession>